<keyword evidence="2" id="KW-1185">Reference proteome</keyword>
<reference evidence="1 2" key="1">
    <citation type="submission" date="2016-12" db="EMBL/GenBank/DDBJ databases">
        <authorList>
            <person name="Song W.-J."/>
            <person name="Kurnit D.M."/>
        </authorList>
    </citation>
    <scope>NUCLEOTIDE SEQUENCE [LARGE SCALE GENOMIC DNA]</scope>
    <source>
        <strain evidence="1 2">DSM 18488</strain>
    </source>
</reference>
<evidence type="ECO:0000313" key="1">
    <source>
        <dbReference type="EMBL" id="SHO51658.1"/>
    </source>
</evidence>
<dbReference type="OrthoDB" id="9800594at2"/>
<protein>
    <submittedName>
        <fullName evidence="1">Uncharacterized protein</fullName>
    </submittedName>
</protein>
<dbReference type="RefSeq" id="WP_073615553.1">
    <property type="nucleotide sequence ID" value="NZ_FRFE01000027.1"/>
</dbReference>
<dbReference type="EMBL" id="FRFE01000027">
    <property type="protein sequence ID" value="SHO51658.1"/>
    <property type="molecule type" value="Genomic_DNA"/>
</dbReference>
<sequence length="171" mass="19398">MGATGKCIPWQDKEEWSRVVVSITTAVGGLDWEVEDLRVTARQIEAWYTELDGLLNDLGAITCCDCTTVCCTMATVWYDLKDLLFLHLADNQLPKQQITKNADHTCVHLTSHGCCLNRCERPFICTWYICPAQKNALKRQKNDPGKEIFDLIAQLKTARKELKNRFADAFG</sequence>
<accession>A0A1M7YGJ9</accession>
<dbReference type="AlphaFoldDB" id="A0A1M7YGJ9"/>
<proteinExistence type="predicted"/>
<evidence type="ECO:0000313" key="2">
    <source>
        <dbReference type="Proteomes" id="UP000184603"/>
    </source>
</evidence>
<name>A0A1M7YGJ9_9BACT</name>
<organism evidence="1 2">
    <name type="scientific">Desulfopila aestuarii DSM 18488</name>
    <dbReference type="NCBI Taxonomy" id="1121416"/>
    <lineage>
        <taxon>Bacteria</taxon>
        <taxon>Pseudomonadati</taxon>
        <taxon>Thermodesulfobacteriota</taxon>
        <taxon>Desulfobulbia</taxon>
        <taxon>Desulfobulbales</taxon>
        <taxon>Desulfocapsaceae</taxon>
        <taxon>Desulfopila</taxon>
    </lineage>
</organism>
<dbReference type="Proteomes" id="UP000184603">
    <property type="component" value="Unassembled WGS sequence"/>
</dbReference>
<gene>
    <name evidence="1" type="ORF">SAMN02745220_04129</name>
</gene>